<dbReference type="OrthoDB" id="2336871at2759"/>
<dbReference type="STRING" id="92696.A0A4R0RG90"/>
<protein>
    <submittedName>
        <fullName evidence="3">Uncharacterized protein</fullName>
    </submittedName>
</protein>
<proteinExistence type="predicted"/>
<accession>A0A4R0RG90</accession>
<reference evidence="3 4" key="1">
    <citation type="submission" date="2018-11" db="EMBL/GenBank/DDBJ databases">
        <title>Genome assembly of Steccherinum ochraceum LE-BIN_3174, the white-rot fungus of the Steccherinaceae family (The Residual Polyporoid clade, Polyporales, Basidiomycota).</title>
        <authorList>
            <person name="Fedorova T.V."/>
            <person name="Glazunova O.A."/>
            <person name="Landesman E.O."/>
            <person name="Moiseenko K.V."/>
            <person name="Psurtseva N.V."/>
            <person name="Savinova O.S."/>
            <person name="Shakhova N.V."/>
            <person name="Tyazhelova T.V."/>
            <person name="Vasina D.V."/>
        </authorList>
    </citation>
    <scope>NUCLEOTIDE SEQUENCE [LARGE SCALE GENOMIC DNA]</scope>
    <source>
        <strain evidence="3 4">LE-BIN_3174</strain>
    </source>
</reference>
<organism evidence="3 4">
    <name type="scientific">Steccherinum ochraceum</name>
    <dbReference type="NCBI Taxonomy" id="92696"/>
    <lineage>
        <taxon>Eukaryota</taxon>
        <taxon>Fungi</taxon>
        <taxon>Dikarya</taxon>
        <taxon>Basidiomycota</taxon>
        <taxon>Agaricomycotina</taxon>
        <taxon>Agaricomycetes</taxon>
        <taxon>Polyporales</taxon>
        <taxon>Steccherinaceae</taxon>
        <taxon>Steccherinum</taxon>
    </lineage>
</organism>
<evidence type="ECO:0000256" key="2">
    <source>
        <dbReference type="SAM" id="SignalP"/>
    </source>
</evidence>
<dbReference type="EMBL" id="RWJN01000222">
    <property type="protein sequence ID" value="TCD64675.1"/>
    <property type="molecule type" value="Genomic_DNA"/>
</dbReference>
<dbReference type="PANTHER" id="PTHR34587">
    <property type="entry name" value="VWFA DOMAIN-CONTAINING PROTEIN"/>
    <property type="match status" value="1"/>
</dbReference>
<feature type="region of interest" description="Disordered" evidence="1">
    <location>
        <begin position="136"/>
        <end position="155"/>
    </location>
</feature>
<feature type="chain" id="PRO_5020546116" evidence="2">
    <location>
        <begin position="27"/>
        <end position="348"/>
    </location>
</feature>
<keyword evidence="4" id="KW-1185">Reference proteome</keyword>
<comment type="caution">
    <text evidence="3">The sequence shown here is derived from an EMBL/GenBank/DDBJ whole genome shotgun (WGS) entry which is preliminary data.</text>
</comment>
<dbReference type="Proteomes" id="UP000292702">
    <property type="component" value="Unassembled WGS sequence"/>
</dbReference>
<sequence length="348" mass="36850">MLLYCLFHTMFLIAYLLASFVLSVSATPYLAPRAADPSVQLQNGEDASSQNSQFRTLGVNSSCTSGQVACIEGSFALCAALPLTNGPGTTVTCTTQDDLDARMKAAGVNIAAGDNSTSVDSQTSLKLDPRVICTNFENDGQNETEPGQTPSSTSSNNFINYCLTVDKPLTNGQQLTNGSCNPTPMGVLPAITHMPSSKFQFPLNQAELPAKTAFTAVLAVAHLETGFFTNATANFLAAPQQVGTRGDIRGHSHVVIEKLESMTQTVPTNPREFVYFKGLNAAGSILIAEVTGGLEEGTYRMASITTAANHQPVNVPIAQHGSLNDVIYKSNNDNLNHLVLGVDCADVL</sequence>
<dbReference type="AlphaFoldDB" id="A0A4R0RG90"/>
<evidence type="ECO:0000313" key="3">
    <source>
        <dbReference type="EMBL" id="TCD64675.1"/>
    </source>
</evidence>
<dbReference type="PANTHER" id="PTHR34587:SF2">
    <property type="entry name" value="G-PROTEIN COUPLED RECEPTORS FAMILY 1 PROFILE DOMAIN-CONTAINING PROTEIN"/>
    <property type="match status" value="1"/>
</dbReference>
<feature type="signal peptide" evidence="2">
    <location>
        <begin position="1"/>
        <end position="26"/>
    </location>
</feature>
<keyword evidence="2" id="KW-0732">Signal</keyword>
<gene>
    <name evidence="3" type="ORF">EIP91_003789</name>
</gene>
<dbReference type="InterPro" id="IPR053216">
    <property type="entry name" value="Appressorial_penetr-assoc"/>
</dbReference>
<name>A0A4R0RG90_9APHY</name>
<evidence type="ECO:0000313" key="4">
    <source>
        <dbReference type="Proteomes" id="UP000292702"/>
    </source>
</evidence>
<evidence type="ECO:0000256" key="1">
    <source>
        <dbReference type="SAM" id="MobiDB-lite"/>
    </source>
</evidence>